<dbReference type="PANTHER" id="PTHR23184:SF9">
    <property type="entry name" value="TETRATRICOPEPTIDE REPEAT PROTEIN 14"/>
    <property type="match status" value="1"/>
</dbReference>
<dbReference type="PANTHER" id="PTHR23184">
    <property type="entry name" value="TETRATRICOPEPTIDE REPEAT PROTEIN 14"/>
    <property type="match status" value="1"/>
</dbReference>
<evidence type="ECO:0000256" key="2">
    <source>
        <dbReference type="SAM" id="MobiDB-lite"/>
    </source>
</evidence>
<reference evidence="5" key="2">
    <citation type="submission" date="2019-09" db="UniProtKB">
        <authorList>
            <consortium name="WormBaseParasite"/>
        </authorList>
    </citation>
    <scope>IDENTIFICATION</scope>
</reference>
<dbReference type="InterPro" id="IPR039190">
    <property type="entry name" value="TTC14"/>
</dbReference>
<dbReference type="SUPFAM" id="SSF48452">
    <property type="entry name" value="TPR-like"/>
    <property type="match status" value="1"/>
</dbReference>
<feature type="compositionally biased region" description="Basic and acidic residues" evidence="2">
    <location>
        <begin position="311"/>
        <end position="341"/>
    </location>
</feature>
<dbReference type="Pfam" id="PF13181">
    <property type="entry name" value="TPR_8"/>
    <property type="match status" value="1"/>
</dbReference>
<feature type="repeat" description="TPR" evidence="1">
    <location>
        <begin position="202"/>
        <end position="235"/>
    </location>
</feature>
<dbReference type="AlphaFoldDB" id="A0A3P8A5Z5"/>
<dbReference type="SMART" id="SM00028">
    <property type="entry name" value="TPR"/>
    <property type="match status" value="3"/>
</dbReference>
<dbReference type="WBParaSite" id="HPBE_0001239701-mRNA-1">
    <property type="protein sequence ID" value="HPBE_0001239701-mRNA-1"/>
    <property type="gene ID" value="HPBE_0001239701"/>
</dbReference>
<proteinExistence type="predicted"/>
<keyword evidence="1" id="KW-0802">TPR repeat</keyword>
<evidence type="ECO:0000256" key="1">
    <source>
        <dbReference type="PROSITE-ProRule" id="PRU00339"/>
    </source>
</evidence>
<organism evidence="3">
    <name type="scientific">Heligmosomoides polygyrus</name>
    <name type="common">Parasitic roundworm</name>
    <dbReference type="NCBI Taxonomy" id="6339"/>
    <lineage>
        <taxon>Eukaryota</taxon>
        <taxon>Metazoa</taxon>
        <taxon>Ecdysozoa</taxon>
        <taxon>Nematoda</taxon>
        <taxon>Chromadorea</taxon>
        <taxon>Rhabditida</taxon>
        <taxon>Rhabditina</taxon>
        <taxon>Rhabditomorpha</taxon>
        <taxon>Strongyloidea</taxon>
        <taxon>Heligmosomidae</taxon>
        <taxon>Heligmosomoides</taxon>
    </lineage>
</organism>
<dbReference type="PROSITE" id="PS50005">
    <property type="entry name" value="TPR"/>
    <property type="match status" value="1"/>
</dbReference>
<accession>A0A3P8A5Z5</accession>
<sequence length="357" mass="41344">MIVLRSATEKFESDARVGDILIVKVKRCDIVGACVKPLCFATRLKRDLEWLDLQLLAPVSALSRRVAVGEYLEARISSVSPVKVELLEAPPLSSSELPEYFRNGREMPRHSQFRNYVEESGMLRNPYLAETLHLPTISEYSFLDLDGIEKDRSEPAWVLRKKQNEMLADEYVVRGVEHMRSGNREAAIVVLNQALDINSKCVEALVARGAAYSTNGHYVLAEADFDRALLLEPTHTNARNYMVETLVKYASLLEVQGDVENARIKFEKVLQLKEDRRARAALAKLDKKKRSPSVEILEDQRDKSRTRKNTHRDEIEEEKKKRRRMQEEERERKRELHDNRAKLREMEEFIKALRDKK</sequence>
<dbReference type="Proteomes" id="UP000050761">
    <property type="component" value="Unassembled WGS sequence"/>
</dbReference>
<keyword evidence="4" id="KW-1185">Reference proteome</keyword>
<reference evidence="3 4" key="1">
    <citation type="submission" date="2018-11" db="EMBL/GenBank/DDBJ databases">
        <authorList>
            <consortium name="Pathogen Informatics"/>
        </authorList>
    </citation>
    <scope>NUCLEOTIDE SEQUENCE [LARGE SCALE GENOMIC DNA]</scope>
</reference>
<protein>
    <submittedName>
        <fullName evidence="5">TPR_REGION domain-containing protein</fullName>
    </submittedName>
</protein>
<dbReference type="Gene3D" id="1.25.40.10">
    <property type="entry name" value="Tetratricopeptide repeat domain"/>
    <property type="match status" value="1"/>
</dbReference>
<dbReference type="InterPro" id="IPR011990">
    <property type="entry name" value="TPR-like_helical_dom_sf"/>
</dbReference>
<evidence type="ECO:0000313" key="5">
    <source>
        <dbReference type="WBParaSite" id="HPBE_0001239701-mRNA-1"/>
    </source>
</evidence>
<name>A0A3P8A5Z5_HELPZ</name>
<evidence type="ECO:0000313" key="4">
    <source>
        <dbReference type="Proteomes" id="UP000050761"/>
    </source>
</evidence>
<feature type="region of interest" description="Disordered" evidence="2">
    <location>
        <begin position="293"/>
        <end position="341"/>
    </location>
</feature>
<dbReference type="EMBL" id="UZAH01027483">
    <property type="protein sequence ID" value="VDO92007.1"/>
    <property type="molecule type" value="Genomic_DNA"/>
</dbReference>
<dbReference type="OrthoDB" id="1914839at2759"/>
<gene>
    <name evidence="3" type="ORF">HPBE_LOCUS12398</name>
</gene>
<evidence type="ECO:0000313" key="3">
    <source>
        <dbReference type="EMBL" id="VDO92007.1"/>
    </source>
</evidence>
<dbReference type="InterPro" id="IPR019734">
    <property type="entry name" value="TPR_rpt"/>
</dbReference>